<dbReference type="EMBL" id="BNAH01000008">
    <property type="protein sequence ID" value="GHE92449.1"/>
    <property type="molecule type" value="Genomic_DNA"/>
</dbReference>
<dbReference type="Gene3D" id="2.40.160.50">
    <property type="entry name" value="membrane protein fhac: a member of the omp85/tpsb transporter family"/>
    <property type="match status" value="1"/>
</dbReference>
<dbReference type="RefSeq" id="WP_189378367.1">
    <property type="nucleotide sequence ID" value="NZ_BNAH01000008.1"/>
</dbReference>
<proteinExistence type="predicted"/>
<keyword evidence="1" id="KW-0732">Signal</keyword>
<reference evidence="3" key="1">
    <citation type="journal article" date="2019" name="Int. J. Syst. Evol. Microbiol.">
        <title>The Global Catalogue of Microorganisms (GCM) 10K type strain sequencing project: providing services to taxonomists for standard genome sequencing and annotation.</title>
        <authorList>
            <consortium name="The Broad Institute Genomics Platform"/>
            <consortium name="The Broad Institute Genome Sequencing Center for Infectious Disease"/>
            <person name="Wu L."/>
            <person name="Ma J."/>
        </authorList>
    </citation>
    <scope>NUCLEOTIDE SEQUENCE [LARGE SCALE GENOMIC DNA]</scope>
    <source>
        <strain evidence="3">CGMCC 1.15922</strain>
    </source>
</reference>
<feature type="signal peptide" evidence="1">
    <location>
        <begin position="1"/>
        <end position="23"/>
    </location>
</feature>
<comment type="caution">
    <text evidence="2">The sequence shown here is derived from an EMBL/GenBank/DDBJ whole genome shotgun (WGS) entry which is preliminary data.</text>
</comment>
<evidence type="ECO:0000313" key="2">
    <source>
        <dbReference type="EMBL" id="GHE92449.1"/>
    </source>
</evidence>
<evidence type="ECO:0000256" key="1">
    <source>
        <dbReference type="SAM" id="SignalP"/>
    </source>
</evidence>
<feature type="chain" id="PRO_5045590949" description="Bacterial surface antigen (D15) domain-containing protein" evidence="1">
    <location>
        <begin position="24"/>
        <end position="534"/>
    </location>
</feature>
<name>A0ABQ3IXR1_9GAMM</name>
<protein>
    <recommendedName>
        <fullName evidence="4">Bacterial surface antigen (D15) domain-containing protein</fullName>
    </recommendedName>
</protein>
<dbReference type="Proteomes" id="UP000626370">
    <property type="component" value="Unassembled WGS sequence"/>
</dbReference>
<keyword evidence="3" id="KW-1185">Reference proteome</keyword>
<accession>A0ABQ3IXR1</accession>
<evidence type="ECO:0008006" key="4">
    <source>
        <dbReference type="Google" id="ProtNLM"/>
    </source>
</evidence>
<sequence length="534" mass="61307">MYRIITPTVIVSILLNISFTSKAEDQKQVCNQTENIELTTNDIFDLEDPDTIFLHRWGNFLHIKTKSNTLLNEAAFFIKKCDIDEQDLQELERHLRSKKYIKDARVTASESSPKINIETWDNWSLMPTVDFGRRGGKNKYAIGIKDRNFLGLGIDAEIESFTNDQRSGYKFSSHFPLFLNNNINASIRFTSNDDGTSEAISIDKDFVSFDTNNAFNIGFNNFNQIDTQYKNGKEFNRYNHKQKLSTASWQWLHKDTTANTLRFGIGYTSEAHQFSNHDITNLNAPVYLPENREFNYPFLNVEFLQKDYRKLTNVNLINRIEDFNLGWHVTGSLGSDISGSVNSPVLIWQSNISKGIDIFENAFWFFTASFEGETYNSSDKESRILLNISNEYFHKFNNNWGGYFKNVSQISQNQFKDSPIVLGGETGLRGYPLQYQHGDHSTLFSLEARYYPHINIYKLVEVAGAAFIDVGKVFNQHEATSEKNSWMKSIGLGARFYSTQTSEARVIHVDIIKPISSDANVNGVEFRITTKHSF</sequence>
<evidence type="ECO:0000313" key="3">
    <source>
        <dbReference type="Proteomes" id="UP000626370"/>
    </source>
</evidence>
<organism evidence="2 3">
    <name type="scientific">Thalassotalea profundi</name>
    <dbReference type="NCBI Taxonomy" id="2036687"/>
    <lineage>
        <taxon>Bacteria</taxon>
        <taxon>Pseudomonadati</taxon>
        <taxon>Pseudomonadota</taxon>
        <taxon>Gammaproteobacteria</taxon>
        <taxon>Alteromonadales</taxon>
        <taxon>Colwelliaceae</taxon>
        <taxon>Thalassotalea</taxon>
    </lineage>
</organism>
<gene>
    <name evidence="2" type="ORF">GCM10011501_22490</name>
</gene>